<evidence type="ECO:0000256" key="1">
    <source>
        <dbReference type="SAM" id="Coils"/>
    </source>
</evidence>
<evidence type="ECO:0000313" key="4">
    <source>
        <dbReference type="EMBL" id="SNV01790.1"/>
    </source>
</evidence>
<keyword evidence="2" id="KW-0472">Membrane</keyword>
<reference evidence="4 6" key="2">
    <citation type="submission" date="2017-06" db="EMBL/GenBank/DDBJ databases">
        <authorList>
            <consortium name="Pathogen Informatics"/>
        </authorList>
    </citation>
    <scope>NUCLEOTIDE SEQUENCE [LARGE SCALE GENOMIC DNA]</scope>
    <source>
        <strain evidence="4 6">NCTC12947</strain>
    </source>
</reference>
<dbReference type="RefSeq" id="WP_066429991.1">
    <property type="nucleotide sequence ID" value="NZ_CP014227.1"/>
</dbReference>
<protein>
    <submittedName>
        <fullName evidence="4">Uncharacterized protein</fullName>
    </submittedName>
</protein>
<dbReference type="Proteomes" id="UP000065822">
    <property type="component" value="Chromosome"/>
</dbReference>
<feature type="transmembrane region" description="Helical" evidence="2">
    <location>
        <begin position="232"/>
        <end position="249"/>
    </location>
</feature>
<proteinExistence type="predicted"/>
<name>A0AAX2GWL1_9FLAO</name>
<dbReference type="EMBL" id="CP014227">
    <property type="protein sequence ID" value="AMD85422.1"/>
    <property type="molecule type" value="Genomic_DNA"/>
</dbReference>
<keyword evidence="2" id="KW-0812">Transmembrane</keyword>
<evidence type="ECO:0000256" key="2">
    <source>
        <dbReference type="SAM" id="Phobius"/>
    </source>
</evidence>
<dbReference type="AlphaFoldDB" id="A0AAX2GWL1"/>
<gene>
    <name evidence="3" type="ORF">AXF12_07795</name>
    <name evidence="4" type="ORF">SAMEA44541418_00134</name>
</gene>
<feature type="coiled-coil region" evidence="1">
    <location>
        <begin position="127"/>
        <end position="225"/>
    </location>
</feature>
<organism evidence="4 6">
    <name type="scientific">Capnocytophaga haemolytica</name>
    <dbReference type="NCBI Taxonomy" id="45243"/>
    <lineage>
        <taxon>Bacteria</taxon>
        <taxon>Pseudomonadati</taxon>
        <taxon>Bacteroidota</taxon>
        <taxon>Flavobacteriia</taxon>
        <taxon>Flavobacteriales</taxon>
        <taxon>Flavobacteriaceae</taxon>
        <taxon>Capnocytophaga</taxon>
    </lineage>
</organism>
<dbReference type="EMBL" id="LT906449">
    <property type="protein sequence ID" value="SNV01790.1"/>
    <property type="molecule type" value="Genomic_DNA"/>
</dbReference>
<accession>A0AAX2GWL1</accession>
<keyword evidence="1" id="KW-0175">Coiled coil</keyword>
<evidence type="ECO:0000313" key="3">
    <source>
        <dbReference type="EMBL" id="AMD85422.1"/>
    </source>
</evidence>
<sequence>MFDTVYNTKHTGLGFRDGFMYSYDNMLEMQELIYRREALKANTISLQNYLHNAENGEQQKVYTALEAKSIHLKKKLVDLQVDVEGLKKIKTAWEENPEVAAVRFGLGSKIDESLIKEMKYGVDRKTYENLLAQLRNFEVLKATLEERAENIKKRLSPENIQLFRDEVAKLETEVTKLEAEKKSLTEEIDNLKNAYNLRKETEKLALEQERQQREANAQAVNAKAQSKKQNNTILLVAGAAILVWVLLSGDDKKHVTVTV</sequence>
<evidence type="ECO:0000313" key="6">
    <source>
        <dbReference type="Proteomes" id="UP000215539"/>
    </source>
</evidence>
<dbReference type="Proteomes" id="UP000215539">
    <property type="component" value="Chromosome 1"/>
</dbReference>
<keyword evidence="2" id="KW-1133">Transmembrane helix</keyword>
<evidence type="ECO:0000313" key="5">
    <source>
        <dbReference type="Proteomes" id="UP000065822"/>
    </source>
</evidence>
<dbReference type="KEGG" id="chg:AXF12_07795"/>
<reference evidence="3 5" key="1">
    <citation type="submission" date="2016-02" db="EMBL/GenBank/DDBJ databases">
        <authorList>
            <person name="Holder M.E."/>
            <person name="Ajami N.J."/>
            <person name="Petrosino J.F."/>
        </authorList>
    </citation>
    <scope>NUCLEOTIDE SEQUENCE [LARGE SCALE GENOMIC DNA]</scope>
    <source>
        <strain evidence="3 5">CCUG 32990</strain>
    </source>
</reference>
<keyword evidence="5" id="KW-1185">Reference proteome</keyword>